<dbReference type="EMBL" id="FOSB01000001">
    <property type="protein sequence ID" value="SFJ30453.1"/>
    <property type="molecule type" value="Genomic_DNA"/>
</dbReference>
<feature type="transmembrane region" description="Helical" evidence="1">
    <location>
        <begin position="6"/>
        <end position="22"/>
    </location>
</feature>
<name>A0A1I3Q8M4_HALDA</name>
<keyword evidence="1" id="KW-1133">Transmembrane helix</keyword>
<dbReference type="AlphaFoldDB" id="A0A1I3Q8M4"/>
<organism evidence="2 3">
    <name type="scientific">Halobacillus dabanensis</name>
    <dbReference type="NCBI Taxonomy" id="240302"/>
    <lineage>
        <taxon>Bacteria</taxon>
        <taxon>Bacillati</taxon>
        <taxon>Bacillota</taxon>
        <taxon>Bacilli</taxon>
        <taxon>Bacillales</taxon>
        <taxon>Bacillaceae</taxon>
        <taxon>Halobacillus</taxon>
    </lineage>
</organism>
<sequence length="107" mass="11887">MTMLVFSGLSILILLGALLSYFTAKQGLRKNKKVLENVFLATCVIIFFGLVSALLWFKYAGPISEFLLFGGIIFIIGITLTFIVILAVTLLVRKRKFIQSTGAYMES</sequence>
<reference evidence="3" key="1">
    <citation type="submission" date="2016-10" db="EMBL/GenBank/DDBJ databases">
        <authorList>
            <person name="Varghese N."/>
            <person name="Submissions S."/>
        </authorList>
    </citation>
    <scope>NUCLEOTIDE SEQUENCE [LARGE SCALE GENOMIC DNA]</scope>
    <source>
        <strain evidence="3">CGMCC 1.3704</strain>
    </source>
</reference>
<gene>
    <name evidence="2" type="ORF">SAMN04487936_101605</name>
</gene>
<protein>
    <recommendedName>
        <fullName evidence="4">YesK-like protein</fullName>
    </recommendedName>
</protein>
<keyword evidence="1" id="KW-0472">Membrane</keyword>
<feature type="transmembrane region" description="Helical" evidence="1">
    <location>
        <begin position="69"/>
        <end position="92"/>
    </location>
</feature>
<evidence type="ECO:0000313" key="3">
    <source>
        <dbReference type="Proteomes" id="UP000183557"/>
    </source>
</evidence>
<keyword evidence="3" id="KW-1185">Reference proteome</keyword>
<accession>A0A1I3Q8M4</accession>
<feature type="transmembrane region" description="Helical" evidence="1">
    <location>
        <begin position="34"/>
        <end position="57"/>
    </location>
</feature>
<evidence type="ECO:0000313" key="2">
    <source>
        <dbReference type="EMBL" id="SFJ30453.1"/>
    </source>
</evidence>
<evidence type="ECO:0000256" key="1">
    <source>
        <dbReference type="SAM" id="Phobius"/>
    </source>
</evidence>
<dbReference type="Proteomes" id="UP000183557">
    <property type="component" value="Unassembled WGS sequence"/>
</dbReference>
<dbReference type="OrthoDB" id="2973371at2"/>
<dbReference type="RefSeq" id="WP_075035029.1">
    <property type="nucleotide sequence ID" value="NZ_FOSB01000001.1"/>
</dbReference>
<keyword evidence="1" id="KW-0812">Transmembrane</keyword>
<evidence type="ECO:0008006" key="4">
    <source>
        <dbReference type="Google" id="ProtNLM"/>
    </source>
</evidence>
<proteinExistence type="predicted"/>